<sequence length="52" mass="6080">VWKAMTDVARISQETVLKTGMFIRLEAVRTEEHQTKYVPLSWAQTTKDLVSW</sequence>
<dbReference type="Proteomes" id="UP000504638">
    <property type="component" value="Unplaced"/>
</dbReference>
<reference evidence="3" key="3">
    <citation type="submission" date="2025-04" db="UniProtKB">
        <authorList>
            <consortium name="RefSeq"/>
        </authorList>
    </citation>
    <scope>IDENTIFICATION</scope>
    <source>
        <strain evidence="3">CBS 781.70</strain>
    </source>
</reference>
<dbReference type="AlphaFoldDB" id="A0A6G1FPY1"/>
<protein>
    <submittedName>
        <fullName evidence="1 3">Uncharacterized protein</fullName>
    </submittedName>
</protein>
<feature type="non-terminal residue" evidence="1">
    <location>
        <position position="1"/>
    </location>
</feature>
<proteinExistence type="predicted"/>
<evidence type="ECO:0000313" key="2">
    <source>
        <dbReference type="Proteomes" id="UP000504638"/>
    </source>
</evidence>
<name>A0A6G1FPY1_9PEZI</name>
<organism evidence="1">
    <name type="scientific">Eremomyces bilateralis CBS 781.70</name>
    <dbReference type="NCBI Taxonomy" id="1392243"/>
    <lineage>
        <taxon>Eukaryota</taxon>
        <taxon>Fungi</taxon>
        <taxon>Dikarya</taxon>
        <taxon>Ascomycota</taxon>
        <taxon>Pezizomycotina</taxon>
        <taxon>Dothideomycetes</taxon>
        <taxon>Dothideomycetes incertae sedis</taxon>
        <taxon>Eremomycetales</taxon>
        <taxon>Eremomycetaceae</taxon>
        <taxon>Eremomyces</taxon>
    </lineage>
</organism>
<gene>
    <name evidence="1 3" type="ORF">P152DRAFT_406693</name>
</gene>
<dbReference type="GeneID" id="54417454"/>
<evidence type="ECO:0000313" key="3">
    <source>
        <dbReference type="RefSeq" id="XP_033529478.1"/>
    </source>
</evidence>
<dbReference type="RefSeq" id="XP_033529478.1">
    <property type="nucleotide sequence ID" value="XM_033676884.1"/>
</dbReference>
<reference evidence="1 3" key="1">
    <citation type="submission" date="2020-01" db="EMBL/GenBank/DDBJ databases">
        <authorList>
            <consortium name="DOE Joint Genome Institute"/>
            <person name="Haridas S."/>
            <person name="Albert R."/>
            <person name="Binder M."/>
            <person name="Bloem J."/>
            <person name="Labutti K."/>
            <person name="Salamov A."/>
            <person name="Andreopoulos B."/>
            <person name="Baker S.E."/>
            <person name="Barry K."/>
            <person name="Bills G."/>
            <person name="Bluhm B.H."/>
            <person name="Cannon C."/>
            <person name="Castanera R."/>
            <person name="Culley D.E."/>
            <person name="Daum C."/>
            <person name="Ezra D."/>
            <person name="Gonzalez J.B."/>
            <person name="Henrissat B."/>
            <person name="Kuo A."/>
            <person name="Liang C."/>
            <person name="Lipzen A."/>
            <person name="Lutzoni F."/>
            <person name="Magnuson J."/>
            <person name="Mondo S."/>
            <person name="Nolan M."/>
            <person name="Ohm R."/>
            <person name="Pangilinan J."/>
            <person name="Park H.-J."/>
            <person name="Ramirez L."/>
            <person name="Alfaro M."/>
            <person name="Sun H."/>
            <person name="Tritt A."/>
            <person name="Yoshinaga Y."/>
            <person name="Zwiers L.-H."/>
            <person name="Turgeon B.G."/>
            <person name="Goodwin S.B."/>
            <person name="Spatafora J.W."/>
            <person name="Crous P.W."/>
            <person name="Grigoriev I.V."/>
        </authorList>
    </citation>
    <scope>NUCLEOTIDE SEQUENCE</scope>
    <source>
        <strain evidence="1 3">CBS 781.70</strain>
    </source>
</reference>
<evidence type="ECO:0000313" key="1">
    <source>
        <dbReference type="EMBL" id="KAF1807847.1"/>
    </source>
</evidence>
<reference evidence="3" key="2">
    <citation type="submission" date="2020-04" db="EMBL/GenBank/DDBJ databases">
        <authorList>
            <consortium name="NCBI Genome Project"/>
        </authorList>
    </citation>
    <scope>NUCLEOTIDE SEQUENCE</scope>
    <source>
        <strain evidence="3">CBS 781.70</strain>
    </source>
</reference>
<dbReference type="OrthoDB" id="2608216at2759"/>
<accession>A0A6G1FPY1</accession>
<keyword evidence="2" id="KW-1185">Reference proteome</keyword>
<dbReference type="EMBL" id="ML975215">
    <property type="protein sequence ID" value="KAF1807847.1"/>
    <property type="molecule type" value="Genomic_DNA"/>
</dbReference>